<comment type="caution">
    <text evidence="2">The sequence shown here is derived from an EMBL/GenBank/DDBJ whole genome shotgun (WGS) entry which is preliminary data.</text>
</comment>
<evidence type="ECO:0000313" key="2">
    <source>
        <dbReference type="EMBL" id="GAA3731785.1"/>
    </source>
</evidence>
<evidence type="ECO:0000313" key="3">
    <source>
        <dbReference type="Proteomes" id="UP001500908"/>
    </source>
</evidence>
<sequence length="47" mass="4552">MGGKHENPDTPEDGGSGGSAGTDGDKPNKHGSEDFPTPSGDGTAPGK</sequence>
<protein>
    <submittedName>
        <fullName evidence="2">Uncharacterized protein</fullName>
    </submittedName>
</protein>
<dbReference type="EMBL" id="BAABDD010000003">
    <property type="protein sequence ID" value="GAA3731785.1"/>
    <property type="molecule type" value="Genomic_DNA"/>
</dbReference>
<feature type="region of interest" description="Disordered" evidence="1">
    <location>
        <begin position="1"/>
        <end position="47"/>
    </location>
</feature>
<dbReference type="RefSeq" id="WP_344967860.1">
    <property type="nucleotide sequence ID" value="NZ_BAABDD010000003.1"/>
</dbReference>
<feature type="compositionally biased region" description="Basic and acidic residues" evidence="1">
    <location>
        <begin position="23"/>
        <end position="33"/>
    </location>
</feature>
<organism evidence="2 3">
    <name type="scientific">Salinactinospora qingdaonensis</name>
    <dbReference type="NCBI Taxonomy" id="702744"/>
    <lineage>
        <taxon>Bacteria</taxon>
        <taxon>Bacillati</taxon>
        <taxon>Actinomycetota</taxon>
        <taxon>Actinomycetes</taxon>
        <taxon>Streptosporangiales</taxon>
        <taxon>Nocardiopsidaceae</taxon>
        <taxon>Salinactinospora</taxon>
    </lineage>
</organism>
<dbReference type="Proteomes" id="UP001500908">
    <property type="component" value="Unassembled WGS sequence"/>
</dbReference>
<reference evidence="3" key="1">
    <citation type="journal article" date="2019" name="Int. J. Syst. Evol. Microbiol.">
        <title>The Global Catalogue of Microorganisms (GCM) 10K type strain sequencing project: providing services to taxonomists for standard genome sequencing and annotation.</title>
        <authorList>
            <consortium name="The Broad Institute Genomics Platform"/>
            <consortium name="The Broad Institute Genome Sequencing Center for Infectious Disease"/>
            <person name="Wu L."/>
            <person name="Ma J."/>
        </authorList>
    </citation>
    <scope>NUCLEOTIDE SEQUENCE [LARGE SCALE GENOMIC DNA]</scope>
    <source>
        <strain evidence="3">JCM 17137</strain>
    </source>
</reference>
<keyword evidence="3" id="KW-1185">Reference proteome</keyword>
<gene>
    <name evidence="2" type="ORF">GCM10022402_10620</name>
</gene>
<accession>A0ABP7FAX1</accession>
<proteinExistence type="predicted"/>
<evidence type="ECO:0000256" key="1">
    <source>
        <dbReference type="SAM" id="MobiDB-lite"/>
    </source>
</evidence>
<name>A0ABP7FAX1_9ACTN</name>